<evidence type="ECO:0000313" key="1">
    <source>
        <dbReference type="EMBL" id="GJS74281.1"/>
    </source>
</evidence>
<sequence length="191" mass="21285">MGLWYPKDTDFKLTAFSDSDHTGCLDSRKSTSGGIQLLGGDKLVSWSSKKQYCTSMSLAEADHSHLVQSSLAFPYQAHRCQISLHKGTVNEIRAERLARNVSPLALVDATQPKPNYNPPPSTTRSQVVTRSTRKETAILPSLPLESKHEVVSDEDDTLRDKEIAKLMALISKSFKKNLSTYNNTLRTIIKH</sequence>
<accession>A0ABQ4YAY8</accession>
<reference evidence="1" key="1">
    <citation type="journal article" date="2022" name="Int. J. Mol. Sci.">
        <title>Draft Genome of Tanacetum Coccineum: Genomic Comparison of Closely Related Tanacetum-Family Plants.</title>
        <authorList>
            <person name="Yamashiro T."/>
            <person name="Shiraishi A."/>
            <person name="Nakayama K."/>
            <person name="Satake H."/>
        </authorList>
    </citation>
    <scope>NUCLEOTIDE SEQUENCE</scope>
</reference>
<dbReference type="PANTHER" id="PTHR11439">
    <property type="entry name" value="GAG-POL-RELATED RETROTRANSPOSON"/>
    <property type="match status" value="1"/>
</dbReference>
<evidence type="ECO:0000313" key="2">
    <source>
        <dbReference type="Proteomes" id="UP001151760"/>
    </source>
</evidence>
<dbReference type="Proteomes" id="UP001151760">
    <property type="component" value="Unassembled WGS sequence"/>
</dbReference>
<gene>
    <name evidence="1" type="ORF">Tco_0707122</name>
</gene>
<reference evidence="1" key="2">
    <citation type="submission" date="2022-01" db="EMBL/GenBank/DDBJ databases">
        <authorList>
            <person name="Yamashiro T."/>
            <person name="Shiraishi A."/>
            <person name="Satake H."/>
            <person name="Nakayama K."/>
        </authorList>
    </citation>
    <scope>NUCLEOTIDE SEQUENCE</scope>
</reference>
<organism evidence="1 2">
    <name type="scientific">Tanacetum coccineum</name>
    <dbReference type="NCBI Taxonomy" id="301880"/>
    <lineage>
        <taxon>Eukaryota</taxon>
        <taxon>Viridiplantae</taxon>
        <taxon>Streptophyta</taxon>
        <taxon>Embryophyta</taxon>
        <taxon>Tracheophyta</taxon>
        <taxon>Spermatophyta</taxon>
        <taxon>Magnoliopsida</taxon>
        <taxon>eudicotyledons</taxon>
        <taxon>Gunneridae</taxon>
        <taxon>Pentapetalae</taxon>
        <taxon>asterids</taxon>
        <taxon>campanulids</taxon>
        <taxon>Asterales</taxon>
        <taxon>Asteraceae</taxon>
        <taxon>Asteroideae</taxon>
        <taxon>Anthemideae</taxon>
        <taxon>Anthemidinae</taxon>
        <taxon>Tanacetum</taxon>
    </lineage>
</organism>
<keyword evidence="2" id="KW-1185">Reference proteome</keyword>
<name>A0ABQ4YAY8_9ASTR</name>
<dbReference type="EMBL" id="BQNB010010219">
    <property type="protein sequence ID" value="GJS74281.1"/>
    <property type="molecule type" value="Genomic_DNA"/>
</dbReference>
<protein>
    <submittedName>
        <fullName evidence="1">Uncharacterized protein</fullName>
    </submittedName>
</protein>
<comment type="caution">
    <text evidence="1">The sequence shown here is derived from an EMBL/GenBank/DDBJ whole genome shotgun (WGS) entry which is preliminary data.</text>
</comment>
<dbReference type="PANTHER" id="PTHR11439:SF483">
    <property type="entry name" value="PEPTIDE SYNTHASE GLIP-LIKE, PUTATIVE (AFU_ORTHOLOGUE AFUA_3G12920)-RELATED"/>
    <property type="match status" value="1"/>
</dbReference>
<proteinExistence type="predicted"/>